<dbReference type="EMBL" id="WIXE01007984">
    <property type="protein sequence ID" value="KAK5979776.1"/>
    <property type="molecule type" value="Genomic_DNA"/>
</dbReference>
<accession>A0AAN8FH56</accession>
<dbReference type="AlphaFoldDB" id="A0AAN8FH56"/>
<gene>
    <name evidence="1" type="ORF">GCK32_014846</name>
</gene>
<evidence type="ECO:0000313" key="2">
    <source>
        <dbReference type="Proteomes" id="UP001331761"/>
    </source>
</evidence>
<name>A0AAN8FH56_TRICO</name>
<protein>
    <submittedName>
        <fullName evidence="1">Uncharacterized protein</fullName>
    </submittedName>
</protein>
<reference evidence="1 2" key="1">
    <citation type="submission" date="2019-10" db="EMBL/GenBank/DDBJ databases">
        <title>Assembly and Annotation for the nematode Trichostrongylus colubriformis.</title>
        <authorList>
            <person name="Martin J."/>
        </authorList>
    </citation>
    <scope>NUCLEOTIDE SEQUENCE [LARGE SCALE GENOMIC DNA]</scope>
    <source>
        <strain evidence="1">G859</strain>
        <tissue evidence="1">Whole worm</tissue>
    </source>
</reference>
<evidence type="ECO:0000313" key="1">
    <source>
        <dbReference type="EMBL" id="KAK5979776.1"/>
    </source>
</evidence>
<sequence length="179" mass="20175">MIASFAHVDRMFSAWSSLFLTYLLIRRVQCYDLVLLWIVWLYAHGVFLIHGAMDDTVLLAEASSDCVVLSFNLALITAQKKRWLWSYTGIPCYLRCQARAASSFISVVSGSDVKQLRIFKLIHNHALVPQLVFLTPYRNPDWMLDICLESSLSNRTDFSSCPQLSAARSSSAIYVSGIG</sequence>
<keyword evidence="2" id="KW-1185">Reference proteome</keyword>
<comment type="caution">
    <text evidence="1">The sequence shown here is derived from an EMBL/GenBank/DDBJ whole genome shotgun (WGS) entry which is preliminary data.</text>
</comment>
<dbReference type="Proteomes" id="UP001331761">
    <property type="component" value="Unassembled WGS sequence"/>
</dbReference>
<organism evidence="1 2">
    <name type="scientific">Trichostrongylus colubriformis</name>
    <name type="common">Black scour worm</name>
    <dbReference type="NCBI Taxonomy" id="6319"/>
    <lineage>
        <taxon>Eukaryota</taxon>
        <taxon>Metazoa</taxon>
        <taxon>Ecdysozoa</taxon>
        <taxon>Nematoda</taxon>
        <taxon>Chromadorea</taxon>
        <taxon>Rhabditida</taxon>
        <taxon>Rhabditina</taxon>
        <taxon>Rhabditomorpha</taxon>
        <taxon>Strongyloidea</taxon>
        <taxon>Trichostrongylidae</taxon>
        <taxon>Trichostrongylus</taxon>
    </lineage>
</organism>
<proteinExistence type="predicted"/>